<keyword evidence="2" id="KW-1185">Reference proteome</keyword>
<dbReference type="Proteomes" id="UP000694866">
    <property type="component" value="Unplaced"/>
</dbReference>
<comment type="similarity">
    <text evidence="1">Belongs to the FAM98 family.</text>
</comment>
<dbReference type="PANTHER" id="PTHR31353">
    <property type="entry name" value="FAM98"/>
    <property type="match status" value="1"/>
</dbReference>
<name>A0A9R1T8T7_9HYME</name>
<sequence>MDDLLECLQNMGYEGPLLDSSRFDEALKKGAKSTDFTSLVAWLSEQLSIFGNFEERVHPTSSPEDSSSFLLELSTFLKELGCVNTQFMSGNLNQRLATRDERMLLLEYLIQELMASKIIEAKKPDAGSKLQVTIHESDTAKCLKDMSIALEFGKPPDTITAGQLFNKLQGKLKTVVTSAPKDLIGKPLIIERCC</sequence>
<dbReference type="RefSeq" id="XP_011304753.1">
    <property type="nucleotide sequence ID" value="XM_011306451.1"/>
</dbReference>
<dbReference type="PANTHER" id="PTHR31353:SF1">
    <property type="entry name" value="PROTEIN FAM98B"/>
    <property type="match status" value="1"/>
</dbReference>
<reference evidence="3" key="1">
    <citation type="submission" date="2025-08" db="UniProtKB">
        <authorList>
            <consortium name="RefSeq"/>
        </authorList>
    </citation>
    <scope>IDENTIFICATION</scope>
    <source>
        <strain evidence="3">USDA-PBARC FA_bdor</strain>
        <tissue evidence="3">Whole organism</tissue>
    </source>
</reference>
<evidence type="ECO:0000313" key="2">
    <source>
        <dbReference type="Proteomes" id="UP000694866"/>
    </source>
</evidence>
<dbReference type="AlphaFoldDB" id="A0A9R1T8T7"/>
<dbReference type="InterPro" id="IPR018797">
    <property type="entry name" value="FAM98"/>
</dbReference>
<organism evidence="2 3">
    <name type="scientific">Fopius arisanus</name>
    <dbReference type="NCBI Taxonomy" id="64838"/>
    <lineage>
        <taxon>Eukaryota</taxon>
        <taxon>Metazoa</taxon>
        <taxon>Ecdysozoa</taxon>
        <taxon>Arthropoda</taxon>
        <taxon>Hexapoda</taxon>
        <taxon>Insecta</taxon>
        <taxon>Pterygota</taxon>
        <taxon>Neoptera</taxon>
        <taxon>Endopterygota</taxon>
        <taxon>Hymenoptera</taxon>
        <taxon>Apocrita</taxon>
        <taxon>Ichneumonoidea</taxon>
        <taxon>Braconidae</taxon>
        <taxon>Opiinae</taxon>
        <taxon>Fopius</taxon>
    </lineage>
</organism>
<protein>
    <submittedName>
        <fullName evidence="3">Protein FAM98A isoform X2</fullName>
    </submittedName>
</protein>
<dbReference type="GeneID" id="105267531"/>
<accession>A0A9R1T8T7</accession>
<gene>
    <name evidence="3" type="primary">LOC105267531</name>
</gene>
<evidence type="ECO:0000313" key="3">
    <source>
        <dbReference type="RefSeq" id="XP_011304753.1"/>
    </source>
</evidence>
<dbReference type="GO" id="GO:0072669">
    <property type="term" value="C:tRNA-splicing ligase complex"/>
    <property type="evidence" value="ECO:0007669"/>
    <property type="project" value="TreeGrafter"/>
</dbReference>
<dbReference type="Pfam" id="PF10239">
    <property type="entry name" value="DUF2465"/>
    <property type="match status" value="1"/>
</dbReference>
<evidence type="ECO:0000256" key="1">
    <source>
        <dbReference type="ARBA" id="ARBA00007218"/>
    </source>
</evidence>
<dbReference type="OrthoDB" id="512356at2759"/>
<proteinExistence type="inferred from homology"/>